<keyword evidence="5" id="KW-0812">Transmembrane</keyword>
<dbReference type="AlphaFoldDB" id="A0A1G2C6Y7"/>
<dbReference type="Gene3D" id="2.40.30.170">
    <property type="match status" value="1"/>
</dbReference>
<keyword evidence="5" id="KW-0472">Membrane</keyword>
<evidence type="ECO:0000259" key="6">
    <source>
        <dbReference type="Pfam" id="PF25954"/>
    </source>
</evidence>
<comment type="caution">
    <text evidence="8">The sequence shown here is derived from an EMBL/GenBank/DDBJ whole genome shotgun (WGS) entry which is preliminary data.</text>
</comment>
<evidence type="ECO:0000256" key="2">
    <source>
        <dbReference type="ARBA" id="ARBA00009477"/>
    </source>
</evidence>
<dbReference type="InterPro" id="IPR058627">
    <property type="entry name" value="MdtA-like_C"/>
</dbReference>
<organism evidence="8 9">
    <name type="scientific">Candidatus Liptonbacteria bacterium GWB1_49_6</name>
    <dbReference type="NCBI Taxonomy" id="1798644"/>
    <lineage>
        <taxon>Bacteria</taxon>
        <taxon>Candidatus Liptoniibacteriota</taxon>
    </lineage>
</organism>
<dbReference type="Pfam" id="PF25967">
    <property type="entry name" value="RND-MFP_C"/>
    <property type="match status" value="1"/>
</dbReference>
<evidence type="ECO:0000256" key="1">
    <source>
        <dbReference type="ARBA" id="ARBA00004196"/>
    </source>
</evidence>
<dbReference type="InterPro" id="IPR006143">
    <property type="entry name" value="RND_pump_MFP"/>
</dbReference>
<proteinExistence type="inferred from homology"/>
<dbReference type="NCBIfam" id="TIGR01730">
    <property type="entry name" value="RND_mfp"/>
    <property type="match status" value="1"/>
</dbReference>
<dbReference type="PANTHER" id="PTHR32347:SF27">
    <property type="entry name" value="RND EFFLUX PUMP MEMBRANE FUSION PROTEIN BARREL-SANDWICH DOMAIN-CONTAINING PROTEIN"/>
    <property type="match status" value="1"/>
</dbReference>
<evidence type="ECO:0000256" key="4">
    <source>
        <dbReference type="SAM" id="Coils"/>
    </source>
</evidence>
<keyword evidence="5" id="KW-1133">Transmembrane helix</keyword>
<feature type="domain" description="Multidrug resistance protein MdtA-like C-terminal permuted SH3" evidence="7">
    <location>
        <begin position="458"/>
        <end position="515"/>
    </location>
</feature>
<name>A0A1G2C6Y7_9BACT</name>
<reference evidence="8 9" key="1">
    <citation type="journal article" date="2016" name="Nat. Commun.">
        <title>Thousands of microbial genomes shed light on interconnected biogeochemical processes in an aquifer system.</title>
        <authorList>
            <person name="Anantharaman K."/>
            <person name="Brown C.T."/>
            <person name="Hug L.A."/>
            <person name="Sharon I."/>
            <person name="Castelle C.J."/>
            <person name="Probst A.J."/>
            <person name="Thomas B.C."/>
            <person name="Singh A."/>
            <person name="Wilkins M.J."/>
            <person name="Karaoz U."/>
            <person name="Brodie E.L."/>
            <person name="Williams K.H."/>
            <person name="Hubbard S.S."/>
            <person name="Banfield J.F."/>
        </authorList>
    </citation>
    <scope>NUCLEOTIDE SEQUENCE [LARGE SCALE GENOMIC DNA]</scope>
</reference>
<protein>
    <recommendedName>
        <fullName evidence="10">RND efflux pump membrane fusion protein barrel-sandwich domain-containing protein</fullName>
    </recommendedName>
</protein>
<evidence type="ECO:0000313" key="8">
    <source>
        <dbReference type="EMBL" id="OGY96390.1"/>
    </source>
</evidence>
<dbReference type="GO" id="GO:0022857">
    <property type="term" value="F:transmembrane transporter activity"/>
    <property type="evidence" value="ECO:0007669"/>
    <property type="project" value="InterPro"/>
</dbReference>
<evidence type="ECO:0000256" key="3">
    <source>
        <dbReference type="ARBA" id="ARBA00023054"/>
    </source>
</evidence>
<dbReference type="GO" id="GO:0016020">
    <property type="term" value="C:membrane"/>
    <property type="evidence" value="ECO:0007669"/>
    <property type="project" value="InterPro"/>
</dbReference>
<dbReference type="STRING" id="1798644.A2122_03080"/>
<dbReference type="EMBL" id="MHKU01000033">
    <property type="protein sequence ID" value="OGY96390.1"/>
    <property type="molecule type" value="Genomic_DNA"/>
</dbReference>
<dbReference type="Gene3D" id="2.40.420.20">
    <property type="match status" value="1"/>
</dbReference>
<dbReference type="GO" id="GO:0030313">
    <property type="term" value="C:cell envelope"/>
    <property type="evidence" value="ECO:0007669"/>
    <property type="project" value="UniProtKB-SubCell"/>
</dbReference>
<comment type="similarity">
    <text evidence="2">Belongs to the membrane fusion protein (MFP) (TC 8.A.1) family.</text>
</comment>
<evidence type="ECO:0000313" key="9">
    <source>
        <dbReference type="Proteomes" id="UP000176648"/>
    </source>
</evidence>
<sequence length="519" mass="56492">MKRKRIIFLRPFFLIPVAILIGLISFWIFSSRSGVKYEFVEVAKGSISEEVSVTGNIKPAEEINLAFENSGRIVRVNGAVGDKVSAGQIILELDTRELNAKLLEATASVEAATAKLNELKRGTRPEELQIKGTELKKAEQDLENEYTNVIDILNDAYTKSDDAVRTKTGAVFIGSGDTAYKLTFTSCDTDAAADAPWLRFTADADLKKWQTELRPLGSTADTALLDAALISAKTYLGKFKTFLERTTDTFVGGCTSVSPNLDTYRTSVSAGRTSVVSALLAVSDKRQEILSQELTTERLRQELALARAGSAPEEIAAQAALVKQAEAQAESTRAQIEKKFLRAPIKGTITKQDGSKGEIIAPNIPLVSVISESDLEIEANIPEIDIGKIKISDPVTITLDAYGDTVKFFGRVISVDPATTVIEGVPTYKTKIQLDKEDGRIKPGMTANITIKTAERQDALIIPQRSVLFEGEKRFLYVLKSDGTREKREVKPGIRGSDGNIEVLEGLSAGEKVLTTPSE</sequence>
<dbReference type="SUPFAM" id="SSF111369">
    <property type="entry name" value="HlyD-like secretion proteins"/>
    <property type="match status" value="2"/>
</dbReference>
<dbReference type="InterPro" id="IPR058792">
    <property type="entry name" value="Beta-barrel_RND_2"/>
</dbReference>
<accession>A0A1G2C6Y7</accession>
<comment type="subcellular location">
    <subcellularLocation>
        <location evidence="1">Cell envelope</location>
    </subcellularLocation>
</comment>
<feature type="transmembrane region" description="Helical" evidence="5">
    <location>
        <begin position="12"/>
        <end position="29"/>
    </location>
</feature>
<evidence type="ECO:0008006" key="10">
    <source>
        <dbReference type="Google" id="ProtNLM"/>
    </source>
</evidence>
<dbReference type="PANTHER" id="PTHR32347">
    <property type="entry name" value="EFFLUX SYSTEM COMPONENT YKNX-RELATED"/>
    <property type="match status" value="1"/>
</dbReference>
<feature type="domain" description="CusB-like beta-barrel" evidence="6">
    <location>
        <begin position="377"/>
        <end position="454"/>
    </location>
</feature>
<evidence type="ECO:0000259" key="7">
    <source>
        <dbReference type="Pfam" id="PF25967"/>
    </source>
</evidence>
<dbReference type="Proteomes" id="UP000176648">
    <property type="component" value="Unassembled WGS sequence"/>
</dbReference>
<feature type="coiled-coil region" evidence="4">
    <location>
        <begin position="315"/>
        <end position="342"/>
    </location>
</feature>
<dbReference type="Pfam" id="PF25954">
    <property type="entry name" value="Beta-barrel_RND_2"/>
    <property type="match status" value="1"/>
</dbReference>
<evidence type="ECO:0000256" key="5">
    <source>
        <dbReference type="SAM" id="Phobius"/>
    </source>
</evidence>
<gene>
    <name evidence="8" type="ORF">A2122_03080</name>
</gene>
<dbReference type="PRINTS" id="PR01490">
    <property type="entry name" value="RTXTOXIND"/>
</dbReference>
<keyword evidence="3 4" id="KW-0175">Coiled coil</keyword>
<dbReference type="Gene3D" id="2.40.50.100">
    <property type="match status" value="1"/>
</dbReference>
<dbReference type="InterPro" id="IPR050465">
    <property type="entry name" value="UPF0194_transport"/>
</dbReference>